<dbReference type="Proteomes" id="UP000224080">
    <property type="component" value="Unassembled WGS sequence"/>
</dbReference>
<evidence type="ECO:0000313" key="2">
    <source>
        <dbReference type="Proteomes" id="UP000224080"/>
    </source>
</evidence>
<evidence type="ECO:0000313" key="1">
    <source>
        <dbReference type="EMBL" id="PGH05693.1"/>
    </source>
</evidence>
<dbReference type="AlphaFoldDB" id="A0A2B7XA93"/>
<comment type="caution">
    <text evidence="1">The sequence shown here is derived from an EMBL/GenBank/DDBJ whole genome shotgun (WGS) entry which is preliminary data.</text>
</comment>
<sequence>MNTDNVEYPFKADLQRVIELIGRIYVSMLELCCKGFGGVKVLCQALSINTESVNRDLQARLSPRGCSPTLPSWVSIISMRQARSSDRQDVAVQDQGLCLSIEQPTKKRPICEWSQNRVARLGSQRATLHCH</sequence>
<protein>
    <submittedName>
        <fullName evidence="1">Uncharacterized protein</fullName>
    </submittedName>
</protein>
<reference evidence="1 2" key="1">
    <citation type="submission" date="2017-10" db="EMBL/GenBank/DDBJ databases">
        <title>Comparative genomics in systemic dimorphic fungi from Ajellomycetaceae.</title>
        <authorList>
            <person name="Munoz J.F."/>
            <person name="Mcewen J.G."/>
            <person name="Clay O.K."/>
            <person name="Cuomo C.A."/>
        </authorList>
    </citation>
    <scope>NUCLEOTIDE SEQUENCE [LARGE SCALE GENOMIC DNA]</scope>
    <source>
        <strain evidence="1 2">UAMH130</strain>
    </source>
</reference>
<name>A0A2B7XA93_9EURO</name>
<gene>
    <name evidence="1" type="ORF">GX51_02853</name>
</gene>
<proteinExistence type="predicted"/>
<organism evidence="1 2">
    <name type="scientific">Blastomyces parvus</name>
    <dbReference type="NCBI Taxonomy" id="2060905"/>
    <lineage>
        <taxon>Eukaryota</taxon>
        <taxon>Fungi</taxon>
        <taxon>Dikarya</taxon>
        <taxon>Ascomycota</taxon>
        <taxon>Pezizomycotina</taxon>
        <taxon>Eurotiomycetes</taxon>
        <taxon>Eurotiomycetidae</taxon>
        <taxon>Onygenales</taxon>
        <taxon>Ajellomycetaceae</taxon>
        <taxon>Blastomyces</taxon>
    </lineage>
</organism>
<keyword evidence="2" id="KW-1185">Reference proteome</keyword>
<accession>A0A2B7XA93</accession>
<dbReference type="EMBL" id="PDNC01000028">
    <property type="protein sequence ID" value="PGH05693.1"/>
    <property type="molecule type" value="Genomic_DNA"/>
</dbReference>